<evidence type="ECO:0000256" key="10">
    <source>
        <dbReference type="ARBA" id="ARBA00023163"/>
    </source>
</evidence>
<evidence type="ECO:0000256" key="12">
    <source>
        <dbReference type="ARBA" id="ARBA00051722"/>
    </source>
</evidence>
<keyword evidence="10" id="KW-0804">Transcription</keyword>
<evidence type="ECO:0000256" key="5">
    <source>
        <dbReference type="ARBA" id="ARBA00022801"/>
    </source>
</evidence>
<comment type="catalytic activity">
    <reaction evidence="12 15">
        <text>O-phospho-L-tyrosyl-[protein] + H2O = L-tyrosyl-[protein] + phosphate</text>
        <dbReference type="Rhea" id="RHEA:10684"/>
        <dbReference type="Rhea" id="RHEA-COMP:10136"/>
        <dbReference type="Rhea" id="RHEA-COMP:20101"/>
        <dbReference type="ChEBI" id="CHEBI:15377"/>
        <dbReference type="ChEBI" id="CHEBI:43474"/>
        <dbReference type="ChEBI" id="CHEBI:46858"/>
        <dbReference type="ChEBI" id="CHEBI:61978"/>
        <dbReference type="EC" id="3.1.3.48"/>
    </reaction>
</comment>
<evidence type="ECO:0000256" key="14">
    <source>
        <dbReference type="PIRSR" id="PIRSR628472-2"/>
    </source>
</evidence>
<feature type="binding site" evidence="14">
    <location>
        <position position="82"/>
    </location>
    <ligand>
        <name>Mg(2+)</name>
        <dbReference type="ChEBI" id="CHEBI:18420"/>
    </ligand>
</feature>
<dbReference type="InterPro" id="IPR042577">
    <property type="entry name" value="EYA_dom_metazoan"/>
</dbReference>
<feature type="active site" description="Nucleophile" evidence="13">
    <location>
        <position position="82"/>
    </location>
</feature>
<dbReference type="GO" id="GO:0030154">
    <property type="term" value="P:cell differentiation"/>
    <property type="evidence" value="ECO:0007669"/>
    <property type="project" value="TreeGrafter"/>
</dbReference>
<keyword evidence="7 15" id="KW-0904">Protein phosphatase</keyword>
<dbReference type="GO" id="GO:2001240">
    <property type="term" value="P:negative regulation of extrinsic apoptotic signaling pathway in absence of ligand"/>
    <property type="evidence" value="ECO:0007669"/>
    <property type="project" value="TreeGrafter"/>
</dbReference>
<dbReference type="CDD" id="cd02601">
    <property type="entry name" value="HAD_Eya"/>
    <property type="match status" value="1"/>
</dbReference>
<dbReference type="OrthoDB" id="167668at2759"/>
<dbReference type="FunFam" id="3.40.50.12350:FF:000001">
    <property type="entry name" value="Eyes absent homolog"/>
    <property type="match status" value="1"/>
</dbReference>
<evidence type="ECO:0000256" key="13">
    <source>
        <dbReference type="PIRSR" id="PIRSR628472-1"/>
    </source>
</evidence>
<dbReference type="Proteomes" id="UP001152799">
    <property type="component" value="Chromosome 2"/>
</dbReference>
<dbReference type="GO" id="GO:0005634">
    <property type="term" value="C:nucleus"/>
    <property type="evidence" value="ECO:0007669"/>
    <property type="project" value="UniProtKB-SubCell"/>
</dbReference>
<evidence type="ECO:0000256" key="2">
    <source>
        <dbReference type="ARBA" id="ARBA00010501"/>
    </source>
</evidence>
<keyword evidence="9" id="KW-0010">Activator</keyword>
<dbReference type="Pfam" id="PF00702">
    <property type="entry name" value="Hydrolase"/>
    <property type="match status" value="1"/>
</dbReference>
<accession>A0A9N9MH69</accession>
<feature type="active site" description="Proton donor" evidence="13">
    <location>
        <position position="84"/>
    </location>
</feature>
<evidence type="ECO:0000256" key="6">
    <source>
        <dbReference type="ARBA" id="ARBA00022842"/>
    </source>
</evidence>
<protein>
    <recommendedName>
        <fullName evidence="15">Eyes absent homolog</fullName>
        <ecNumber evidence="15">3.1.3.48</ecNumber>
    </recommendedName>
</protein>
<comment type="similarity">
    <text evidence="2 15">Belongs to the HAD-like hydrolase superfamily. EYA family.</text>
</comment>
<dbReference type="AlphaFoldDB" id="A0A9N9MH69"/>
<dbReference type="GO" id="GO:0045739">
    <property type="term" value="P:positive regulation of DNA repair"/>
    <property type="evidence" value="ECO:0007669"/>
    <property type="project" value="TreeGrafter"/>
</dbReference>
<dbReference type="SFLD" id="SFLDS00003">
    <property type="entry name" value="Haloacid_Dehalogenase"/>
    <property type="match status" value="1"/>
</dbReference>
<name>A0A9N9MH69_9CUCU</name>
<evidence type="ECO:0000256" key="7">
    <source>
        <dbReference type="ARBA" id="ARBA00022912"/>
    </source>
</evidence>
<evidence type="ECO:0000313" key="17">
    <source>
        <dbReference type="EMBL" id="CAG9764744.1"/>
    </source>
</evidence>
<dbReference type="InterPro" id="IPR006545">
    <property type="entry name" value="EYA_dom"/>
</dbReference>
<keyword evidence="6 14" id="KW-0460">Magnesium</keyword>
<keyword evidence="3" id="KW-0217">Developmental protein</keyword>
<dbReference type="InterPro" id="IPR038102">
    <property type="entry name" value="EYA_dom_sf"/>
</dbReference>
<dbReference type="Gene3D" id="3.40.50.12350">
    <property type="match status" value="1"/>
</dbReference>
<evidence type="ECO:0000256" key="16">
    <source>
        <dbReference type="SAM" id="MobiDB-lite"/>
    </source>
</evidence>
<keyword evidence="8 15" id="KW-0805">Transcription regulation</keyword>
<keyword evidence="4 14" id="KW-0479">Metal-binding</keyword>
<evidence type="ECO:0000256" key="9">
    <source>
        <dbReference type="ARBA" id="ARBA00023159"/>
    </source>
</evidence>
<dbReference type="SFLD" id="SFLDG01129">
    <property type="entry name" value="C1.5:_HAD__Beta-PGM__Phosphata"/>
    <property type="match status" value="1"/>
</dbReference>
<dbReference type="PANTHER" id="PTHR10190:SF16">
    <property type="entry name" value="DEVELOPMENTAL PROTEIN EYES ABSENT"/>
    <property type="match status" value="1"/>
</dbReference>
<comment type="subcellular location">
    <subcellularLocation>
        <location evidence="1">Nucleus</location>
    </subcellularLocation>
</comment>
<proteinExistence type="inferred from homology"/>
<dbReference type="NCBIfam" id="TIGR01658">
    <property type="entry name" value="EYA-cons_domain"/>
    <property type="match status" value="1"/>
</dbReference>
<dbReference type="EMBL" id="OU892278">
    <property type="protein sequence ID" value="CAG9764744.1"/>
    <property type="molecule type" value="Genomic_DNA"/>
</dbReference>
<evidence type="ECO:0000256" key="1">
    <source>
        <dbReference type="ARBA" id="ARBA00004123"/>
    </source>
</evidence>
<keyword evidence="11" id="KW-0539">Nucleus</keyword>
<dbReference type="GO" id="GO:0004725">
    <property type="term" value="F:protein tyrosine phosphatase activity"/>
    <property type="evidence" value="ECO:0007669"/>
    <property type="project" value="UniProtKB-EC"/>
</dbReference>
<organism evidence="17 18">
    <name type="scientific">Ceutorhynchus assimilis</name>
    <name type="common">cabbage seed weevil</name>
    <dbReference type="NCBI Taxonomy" id="467358"/>
    <lineage>
        <taxon>Eukaryota</taxon>
        <taxon>Metazoa</taxon>
        <taxon>Ecdysozoa</taxon>
        <taxon>Arthropoda</taxon>
        <taxon>Hexapoda</taxon>
        <taxon>Insecta</taxon>
        <taxon>Pterygota</taxon>
        <taxon>Neoptera</taxon>
        <taxon>Endopterygota</taxon>
        <taxon>Coleoptera</taxon>
        <taxon>Polyphaga</taxon>
        <taxon>Cucujiformia</taxon>
        <taxon>Curculionidae</taxon>
        <taxon>Ceutorhynchinae</taxon>
        <taxon>Ceutorhynchus</taxon>
    </lineage>
</organism>
<evidence type="ECO:0000256" key="15">
    <source>
        <dbReference type="RuleBase" id="RU362036"/>
    </source>
</evidence>
<gene>
    <name evidence="17" type="ORF">CEUTPL_LOCUS5376</name>
</gene>
<keyword evidence="5 15" id="KW-0378">Hydrolase</keyword>
<evidence type="ECO:0000256" key="4">
    <source>
        <dbReference type="ARBA" id="ARBA00022723"/>
    </source>
</evidence>
<evidence type="ECO:0000313" key="18">
    <source>
        <dbReference type="Proteomes" id="UP001152799"/>
    </source>
</evidence>
<keyword evidence="18" id="KW-1185">Reference proteome</keyword>
<evidence type="ECO:0000256" key="8">
    <source>
        <dbReference type="ARBA" id="ARBA00023015"/>
    </source>
</evidence>
<feature type="binding site" evidence="14">
    <location>
        <position position="84"/>
    </location>
    <ligand>
        <name>Mg(2+)</name>
        <dbReference type="ChEBI" id="CHEBI:18420"/>
    </ligand>
</feature>
<dbReference type="GO" id="GO:0046872">
    <property type="term" value="F:metal ion binding"/>
    <property type="evidence" value="ECO:0007669"/>
    <property type="project" value="UniProtKB-KW"/>
</dbReference>
<feature type="region of interest" description="Disordered" evidence="16">
    <location>
        <begin position="1"/>
        <end position="71"/>
    </location>
</feature>
<comment type="cofactor">
    <cofactor evidence="14 15">
        <name>Mg(2+)</name>
        <dbReference type="ChEBI" id="CHEBI:18420"/>
    </cofactor>
    <text evidence="14 15">Binds 1 Mg(2+) ion per subunit.</text>
</comment>
<evidence type="ECO:0000256" key="11">
    <source>
        <dbReference type="ARBA" id="ARBA00023242"/>
    </source>
</evidence>
<reference evidence="17" key="1">
    <citation type="submission" date="2022-01" db="EMBL/GenBank/DDBJ databases">
        <authorList>
            <person name="King R."/>
        </authorList>
    </citation>
    <scope>NUCLEOTIDE SEQUENCE</scope>
</reference>
<dbReference type="EC" id="3.1.3.48" evidence="15"/>
<dbReference type="PANTHER" id="PTHR10190">
    <property type="entry name" value="EYES ABSENT"/>
    <property type="match status" value="1"/>
</dbReference>
<dbReference type="InterPro" id="IPR028472">
    <property type="entry name" value="EYA"/>
</dbReference>
<evidence type="ECO:0000256" key="3">
    <source>
        <dbReference type="ARBA" id="ARBA00022473"/>
    </source>
</evidence>
<feature type="compositionally biased region" description="Polar residues" evidence="16">
    <location>
        <begin position="24"/>
        <end position="35"/>
    </location>
</feature>
<sequence>MQPLLCPYSDTSDSESENDESPSNGVSITHSSTSPVKADSARQSRKALSSLGARKMRGRGRRTNTISPTTPESTTNRVFIWDLDETIIIFHTLLTGSYATKYHKDARNVVQLGCRMEEMVFNLADTYFFFNDIEKCDQAHIDDVSSHDNGQDLSNYNFATDDFHAASMASNGNLCLADDGVDRMRKLAFRYRKIRETYNNYRNSVGSILGSNKCEQWLQLRQEIEAITDNWLTLAYKCLTLINSRSNCVNVLVTTTQLVPALAKVLLFGLGNVFPIENIYSATKIGKESCFEHVVTRFGSKCTYVVIGDGQDEETAAESLSFPFWRITSHSEIAALYDALNMEFL</sequence>
<feature type="binding site" evidence="14">
    <location>
        <position position="309"/>
    </location>
    <ligand>
        <name>Mg(2+)</name>
        <dbReference type="ChEBI" id="CHEBI:18420"/>
    </ligand>
</feature>